<dbReference type="AlphaFoldDB" id="B9BYM5"/>
<evidence type="ECO:0000256" key="1">
    <source>
        <dbReference type="SAM" id="MobiDB-lite"/>
    </source>
</evidence>
<name>B9BYM5_9BURK</name>
<organism evidence="2 3">
    <name type="scientific">Burkholderia multivorans CGD2</name>
    <dbReference type="NCBI Taxonomy" id="513052"/>
    <lineage>
        <taxon>Bacteria</taxon>
        <taxon>Pseudomonadati</taxon>
        <taxon>Pseudomonadota</taxon>
        <taxon>Betaproteobacteria</taxon>
        <taxon>Burkholderiales</taxon>
        <taxon>Burkholderiaceae</taxon>
        <taxon>Burkholderia</taxon>
        <taxon>Burkholderia cepacia complex</taxon>
    </lineage>
</organism>
<protein>
    <submittedName>
        <fullName evidence="2">Uncharacterized protein</fullName>
    </submittedName>
</protein>
<sequence length="70" mass="7595">MGCMNRSPDVVRASALRRLPAVRPASQRLDSHGAWRRARGHRGASRGAAACRTGLPEVSADDDPRSERES</sequence>
<feature type="region of interest" description="Disordered" evidence="1">
    <location>
        <begin position="24"/>
        <end position="70"/>
    </location>
</feature>
<evidence type="ECO:0000313" key="2">
    <source>
        <dbReference type="EMBL" id="EEE04096.1"/>
    </source>
</evidence>
<gene>
    <name evidence="2" type="ORF">BURMUCGD2_3582</name>
</gene>
<accession>B9BYM5</accession>
<feature type="compositionally biased region" description="Basic residues" evidence="1">
    <location>
        <begin position="34"/>
        <end position="44"/>
    </location>
</feature>
<dbReference type="EMBL" id="ACFC01000018">
    <property type="protein sequence ID" value="EEE04096.1"/>
    <property type="molecule type" value="Genomic_DNA"/>
</dbReference>
<dbReference type="Proteomes" id="UP000004535">
    <property type="component" value="Unassembled WGS sequence"/>
</dbReference>
<feature type="compositionally biased region" description="Low complexity" evidence="1">
    <location>
        <begin position="45"/>
        <end position="54"/>
    </location>
</feature>
<proteinExistence type="predicted"/>
<evidence type="ECO:0000313" key="3">
    <source>
        <dbReference type="Proteomes" id="UP000004535"/>
    </source>
</evidence>
<reference evidence="2 3" key="1">
    <citation type="journal article" date="2012" name="J. Bacteriol.">
        <title>Draft Genome Sequence Determination for Cystic Fibrosis and Chronic Granulomatous Disease Burkholderia multivorans Isolates.</title>
        <authorList>
            <person name="Varga J.J."/>
            <person name="Losada L."/>
            <person name="Zelazny A.M."/>
            <person name="Brinkac L."/>
            <person name="Harkins D."/>
            <person name="Radune D."/>
            <person name="Hostetler J."/>
            <person name="Sampaio E.P."/>
            <person name="Ronning C.M."/>
            <person name="Nierman W.C."/>
            <person name="Greenberg D.E."/>
            <person name="Holland S.M."/>
            <person name="Goldberg J.B."/>
        </authorList>
    </citation>
    <scope>NUCLEOTIDE SEQUENCE [LARGE SCALE GENOMIC DNA]</scope>
    <source>
        <strain evidence="2 3">CGD2</strain>
    </source>
</reference>
<comment type="caution">
    <text evidence="2">The sequence shown here is derived from an EMBL/GenBank/DDBJ whole genome shotgun (WGS) entry which is preliminary data.</text>
</comment>